<dbReference type="PANTHER" id="PTHR13234">
    <property type="entry name" value="GAMMA-INTERFERON INDUCIBLE LYSOSOMAL THIOL REDUCTASE GILT"/>
    <property type="match status" value="1"/>
</dbReference>
<keyword evidence="3" id="KW-0964">Secreted</keyword>
<keyword evidence="6" id="KW-0472">Membrane</keyword>
<keyword evidence="8" id="KW-1185">Reference proteome</keyword>
<evidence type="ECO:0000256" key="2">
    <source>
        <dbReference type="ARBA" id="ARBA00005679"/>
    </source>
</evidence>
<dbReference type="Proteomes" id="UP001201980">
    <property type="component" value="Unassembled WGS sequence"/>
</dbReference>
<dbReference type="GO" id="GO:0005576">
    <property type="term" value="C:extracellular region"/>
    <property type="evidence" value="ECO:0007669"/>
    <property type="project" value="UniProtKB-SubCell"/>
</dbReference>
<evidence type="ECO:0000256" key="5">
    <source>
        <dbReference type="ARBA" id="ARBA00023180"/>
    </source>
</evidence>
<evidence type="ECO:0000256" key="4">
    <source>
        <dbReference type="ARBA" id="ARBA00022729"/>
    </source>
</evidence>
<dbReference type="Pfam" id="PF03227">
    <property type="entry name" value="GILT"/>
    <property type="match status" value="1"/>
</dbReference>
<proteinExistence type="inferred from homology"/>
<sequence length="217" mass="23897">MEKSNSSPAPAAMHSIPFRRSQPFLVAAIIICGLFYFFHTPENFGFPPALRTEPCGDAATANFDSDSKVPLEAHIMSKCPDARDCLKQLVLPAMQTQWSKVDFKLSFIGQTTDDDGVQCKHGPAECMGNIIMLCAAELYPDPKTFLGFTMCLERDFRDIAEKSLIEDCALEHAIDIKLIEECASRDNGAYGMHKLRESVSRTADVSGVSIALQPSFP</sequence>
<name>A0AAD5RZ95_9PEZI</name>
<dbReference type="PANTHER" id="PTHR13234:SF8">
    <property type="entry name" value="GAMMA-INTERFERON-INDUCIBLE LYSOSOMAL THIOL REDUCTASE"/>
    <property type="match status" value="1"/>
</dbReference>
<dbReference type="InterPro" id="IPR004911">
    <property type="entry name" value="Interferon-induced_GILT"/>
</dbReference>
<dbReference type="EMBL" id="JAKWBI020000001">
    <property type="protein sequence ID" value="KAJ2907368.1"/>
    <property type="molecule type" value="Genomic_DNA"/>
</dbReference>
<evidence type="ECO:0000313" key="8">
    <source>
        <dbReference type="Proteomes" id="UP001201980"/>
    </source>
</evidence>
<accession>A0AAD5RZ95</accession>
<feature type="transmembrane region" description="Helical" evidence="6">
    <location>
        <begin position="21"/>
        <end position="38"/>
    </location>
</feature>
<evidence type="ECO:0000256" key="1">
    <source>
        <dbReference type="ARBA" id="ARBA00004613"/>
    </source>
</evidence>
<keyword evidence="4" id="KW-0732">Signal</keyword>
<evidence type="ECO:0000256" key="6">
    <source>
        <dbReference type="SAM" id="Phobius"/>
    </source>
</evidence>
<dbReference type="GO" id="GO:0016671">
    <property type="term" value="F:oxidoreductase activity, acting on a sulfur group of donors, disulfide as acceptor"/>
    <property type="evidence" value="ECO:0007669"/>
    <property type="project" value="InterPro"/>
</dbReference>
<reference evidence="7" key="1">
    <citation type="submission" date="2022-07" db="EMBL/GenBank/DDBJ databases">
        <title>Draft genome sequence of Zalerion maritima ATCC 34329, a (micro)plastics degrading marine fungus.</title>
        <authorList>
            <person name="Paco A."/>
            <person name="Goncalves M.F.M."/>
            <person name="Rocha-Santos T.A.P."/>
            <person name="Alves A."/>
        </authorList>
    </citation>
    <scope>NUCLEOTIDE SEQUENCE</scope>
    <source>
        <strain evidence="7">ATCC 34329</strain>
    </source>
</reference>
<protein>
    <submittedName>
        <fullName evidence="7">Uncharacterized protein</fullName>
    </submittedName>
</protein>
<keyword evidence="6" id="KW-0812">Transmembrane</keyword>
<dbReference type="AlphaFoldDB" id="A0AAD5RZ95"/>
<evidence type="ECO:0000256" key="3">
    <source>
        <dbReference type="ARBA" id="ARBA00022525"/>
    </source>
</evidence>
<organism evidence="7 8">
    <name type="scientific">Zalerion maritima</name>
    <dbReference type="NCBI Taxonomy" id="339359"/>
    <lineage>
        <taxon>Eukaryota</taxon>
        <taxon>Fungi</taxon>
        <taxon>Dikarya</taxon>
        <taxon>Ascomycota</taxon>
        <taxon>Pezizomycotina</taxon>
        <taxon>Sordariomycetes</taxon>
        <taxon>Lulworthiomycetidae</taxon>
        <taxon>Lulworthiales</taxon>
        <taxon>Lulworthiaceae</taxon>
        <taxon>Zalerion</taxon>
    </lineage>
</organism>
<comment type="subcellular location">
    <subcellularLocation>
        <location evidence="1">Secreted</location>
    </subcellularLocation>
</comment>
<comment type="caution">
    <text evidence="7">The sequence shown here is derived from an EMBL/GenBank/DDBJ whole genome shotgun (WGS) entry which is preliminary data.</text>
</comment>
<evidence type="ECO:0000313" key="7">
    <source>
        <dbReference type="EMBL" id="KAJ2907368.1"/>
    </source>
</evidence>
<keyword evidence="6" id="KW-1133">Transmembrane helix</keyword>
<comment type="similarity">
    <text evidence="2">Belongs to the GILT family.</text>
</comment>
<gene>
    <name evidence="7" type="ORF">MKZ38_003225</name>
</gene>
<keyword evidence="5" id="KW-0325">Glycoprotein</keyword>